<gene>
    <name evidence="4" type="ORF">ACFP3T_13680</name>
</gene>
<feature type="domain" description="Core-binding (CB)" evidence="3">
    <location>
        <begin position="2"/>
        <end position="93"/>
    </location>
</feature>
<comment type="caution">
    <text evidence="4">The sequence shown here is derived from an EMBL/GenBank/DDBJ whole genome shotgun (WGS) entry which is preliminary data.</text>
</comment>
<dbReference type="PROSITE" id="PS51900">
    <property type="entry name" value="CB"/>
    <property type="match status" value="1"/>
</dbReference>
<dbReference type="Pfam" id="PF13495">
    <property type="entry name" value="Phage_int_SAM_4"/>
    <property type="match status" value="1"/>
</dbReference>
<keyword evidence="5" id="KW-1185">Reference proteome</keyword>
<organism evidence="4 5">
    <name type="scientific">Lactiplantibacillus dongliensis</name>
    <dbReference type="NCBI Taxonomy" id="2559919"/>
    <lineage>
        <taxon>Bacteria</taxon>
        <taxon>Bacillati</taxon>
        <taxon>Bacillota</taxon>
        <taxon>Bacilli</taxon>
        <taxon>Lactobacillales</taxon>
        <taxon>Lactobacillaceae</taxon>
        <taxon>Lactiplantibacillus</taxon>
    </lineage>
</organism>
<dbReference type="InterPro" id="IPR011010">
    <property type="entry name" value="DNA_brk_join_enz"/>
</dbReference>
<proteinExistence type="predicted"/>
<dbReference type="InterPro" id="IPR010998">
    <property type="entry name" value="Integrase_recombinase_N"/>
</dbReference>
<evidence type="ECO:0000313" key="4">
    <source>
        <dbReference type="EMBL" id="MFC6165715.1"/>
    </source>
</evidence>
<dbReference type="SUPFAM" id="SSF56349">
    <property type="entry name" value="DNA breaking-rejoining enzymes"/>
    <property type="match status" value="1"/>
</dbReference>
<dbReference type="Proteomes" id="UP001596253">
    <property type="component" value="Unassembled WGS sequence"/>
</dbReference>
<evidence type="ECO:0000256" key="2">
    <source>
        <dbReference type="PROSITE-ProRule" id="PRU01248"/>
    </source>
</evidence>
<dbReference type="EMBL" id="JBHSSD010000057">
    <property type="protein sequence ID" value="MFC6165715.1"/>
    <property type="molecule type" value="Genomic_DNA"/>
</dbReference>
<sequence length="282" mass="32847">MSTHFPYEKSFIKHLTTDGKHPKTIDQYQLTLADFFNYEQHFNQTFAASGLLADLTENDIQAYLDMLKTQRAYQQSTLNKNLSNLNVYFNYLFEHRVITTLPTFAIKGQPLTATQTSADWPEQLPALLANDDLHVYTRLFLLLTCKGYPVSTMLAPNFYQQLTQLDFSSEEQTFLSKFNQFIQPLQAQFATKDLFLKTRQRGDDPHLTLAALHKYLTGDGQRLGLPLKPTSLYQSFVLWYLRQHRSTDPAEIMQTLHFDLTSLGYYQNLLRQQDLRALRQQR</sequence>
<evidence type="ECO:0000313" key="5">
    <source>
        <dbReference type="Proteomes" id="UP001596253"/>
    </source>
</evidence>
<name>A0ABW1RB55_9LACO</name>
<keyword evidence="1 2" id="KW-0238">DNA-binding</keyword>
<reference evidence="5" key="1">
    <citation type="journal article" date="2019" name="Int. J. Syst. Evol. Microbiol.">
        <title>The Global Catalogue of Microorganisms (GCM) 10K type strain sequencing project: providing services to taxonomists for standard genome sequencing and annotation.</title>
        <authorList>
            <consortium name="The Broad Institute Genomics Platform"/>
            <consortium name="The Broad Institute Genome Sequencing Center for Infectious Disease"/>
            <person name="Wu L."/>
            <person name="Ma J."/>
        </authorList>
    </citation>
    <scope>NUCLEOTIDE SEQUENCE [LARGE SCALE GENOMIC DNA]</scope>
    <source>
        <strain evidence="5">CCM 8932</strain>
    </source>
</reference>
<evidence type="ECO:0000259" key="3">
    <source>
        <dbReference type="PROSITE" id="PS51900"/>
    </source>
</evidence>
<accession>A0ABW1RB55</accession>
<dbReference type="RefSeq" id="WP_137639907.1">
    <property type="nucleotide sequence ID" value="NZ_BJDK01000011.1"/>
</dbReference>
<dbReference type="InterPro" id="IPR004107">
    <property type="entry name" value="Integrase_SAM-like_N"/>
</dbReference>
<protein>
    <submittedName>
        <fullName evidence="4">Phage integrase N-terminal SAM-like domain-containing protein</fullName>
    </submittedName>
</protein>
<dbReference type="Gene3D" id="1.10.150.130">
    <property type="match status" value="1"/>
</dbReference>
<evidence type="ECO:0000256" key="1">
    <source>
        <dbReference type="ARBA" id="ARBA00023125"/>
    </source>
</evidence>
<dbReference type="InterPro" id="IPR044068">
    <property type="entry name" value="CB"/>
</dbReference>